<proteinExistence type="predicted"/>
<protein>
    <submittedName>
        <fullName evidence="1">Uncharacterized protein</fullName>
    </submittedName>
</protein>
<dbReference type="AlphaFoldDB" id="A0AAD4L5U4"/>
<dbReference type="Proteomes" id="UP001201163">
    <property type="component" value="Unassembled WGS sequence"/>
</dbReference>
<reference evidence="1" key="1">
    <citation type="submission" date="2022-01" db="EMBL/GenBank/DDBJ databases">
        <title>Comparative genomics reveals a dynamic genome evolution in the ectomycorrhizal milk-cap (Lactarius) mushrooms.</title>
        <authorList>
            <consortium name="DOE Joint Genome Institute"/>
            <person name="Lebreton A."/>
            <person name="Tang N."/>
            <person name="Kuo A."/>
            <person name="LaButti K."/>
            <person name="Drula E."/>
            <person name="Barry K."/>
            <person name="Clum A."/>
            <person name="Lipzen A."/>
            <person name="Mousain D."/>
            <person name="Ng V."/>
            <person name="Wang R."/>
            <person name="Wang X."/>
            <person name="Dai Y."/>
            <person name="Henrissat B."/>
            <person name="Grigoriev I.V."/>
            <person name="Guerin-Laguette A."/>
            <person name="Yu F."/>
            <person name="Martin F.M."/>
        </authorList>
    </citation>
    <scope>NUCLEOTIDE SEQUENCE</scope>
    <source>
        <strain evidence="1">QP</strain>
    </source>
</reference>
<evidence type="ECO:0000313" key="2">
    <source>
        <dbReference type="Proteomes" id="UP001201163"/>
    </source>
</evidence>
<dbReference type="EMBL" id="JAKELL010000273">
    <property type="protein sequence ID" value="KAH8977787.1"/>
    <property type="molecule type" value="Genomic_DNA"/>
</dbReference>
<evidence type="ECO:0000313" key="1">
    <source>
        <dbReference type="EMBL" id="KAH8977787.1"/>
    </source>
</evidence>
<keyword evidence="2" id="KW-1185">Reference proteome</keyword>
<accession>A0AAD4L5U4</accession>
<organism evidence="1 2">
    <name type="scientific">Lactarius akahatsu</name>
    <dbReference type="NCBI Taxonomy" id="416441"/>
    <lineage>
        <taxon>Eukaryota</taxon>
        <taxon>Fungi</taxon>
        <taxon>Dikarya</taxon>
        <taxon>Basidiomycota</taxon>
        <taxon>Agaricomycotina</taxon>
        <taxon>Agaricomycetes</taxon>
        <taxon>Russulales</taxon>
        <taxon>Russulaceae</taxon>
        <taxon>Lactarius</taxon>
    </lineage>
</organism>
<sequence>MARQDPRSVMKKSSASLVVPSVIVSLHFCFSAPAALIVPSALRTSTSAISWRVNPSNRAALRLMKFPLAPVSRRSLSFWFVPFTSARTVIDCSLMLFIVLIENSTSSPAVSSRSAKINSCLAVESRSRMALHKSTLGLAGSGTVVSSCLVGVEVETLLTFWAFGFVHFLGHFIDRCPTSFLLTAFLFFRSSLRLPCRLSRRGLNIIHVHGDNLIASIGLLDILRKRCDSSLVASRHSSIFLGILPRFRQLMSRPFFRPLLKNSIVPFASASHPAAVASGQTSRCMCLHRLLS</sequence>
<gene>
    <name evidence="1" type="ORF">EDB92DRAFT_693736</name>
</gene>
<comment type="caution">
    <text evidence="1">The sequence shown here is derived from an EMBL/GenBank/DDBJ whole genome shotgun (WGS) entry which is preliminary data.</text>
</comment>
<name>A0AAD4L5U4_9AGAM</name>